<keyword evidence="9" id="KW-0067">ATP-binding</keyword>
<organism evidence="24 25">
    <name type="scientific">Zancudomyces culisetae</name>
    <name type="common">Gut fungus</name>
    <name type="synonym">Smittium culisetae</name>
    <dbReference type="NCBI Taxonomy" id="1213189"/>
    <lineage>
        <taxon>Eukaryota</taxon>
        <taxon>Fungi</taxon>
        <taxon>Fungi incertae sedis</taxon>
        <taxon>Zoopagomycota</taxon>
        <taxon>Kickxellomycotina</taxon>
        <taxon>Harpellomycetes</taxon>
        <taxon>Harpellales</taxon>
        <taxon>Legeriomycetaceae</taxon>
        <taxon>Zancudomyces</taxon>
    </lineage>
</organism>
<dbReference type="InterPro" id="IPR004014">
    <property type="entry name" value="ATPase_P-typ_cation-transptr_N"/>
</dbReference>
<evidence type="ECO:0000256" key="7">
    <source>
        <dbReference type="ARBA" id="ARBA00022723"/>
    </source>
</evidence>
<dbReference type="GO" id="GO:0005886">
    <property type="term" value="C:plasma membrane"/>
    <property type="evidence" value="ECO:0007669"/>
    <property type="project" value="UniProtKB-SubCell"/>
</dbReference>
<feature type="transmembrane region" description="Helical" evidence="22">
    <location>
        <begin position="780"/>
        <end position="800"/>
    </location>
</feature>
<dbReference type="InterPro" id="IPR006068">
    <property type="entry name" value="ATPase_P-typ_cation-transptr_C"/>
</dbReference>
<dbReference type="InterPro" id="IPR023298">
    <property type="entry name" value="ATPase_P-typ_TM_dom_sf"/>
</dbReference>
<evidence type="ECO:0000256" key="17">
    <source>
        <dbReference type="ARBA" id="ARBA00023201"/>
    </source>
</evidence>
<dbReference type="PRINTS" id="PR00119">
    <property type="entry name" value="CATATPASE"/>
</dbReference>
<keyword evidence="16 22" id="KW-0472">Membrane</keyword>
<feature type="transmembrane region" description="Helical" evidence="22">
    <location>
        <begin position="820"/>
        <end position="845"/>
    </location>
</feature>
<comment type="catalytic activity">
    <reaction evidence="21">
        <text>Na(+)(in) + ATP + H2O = Na(+)(out) + ADP + phosphate + H(+)</text>
        <dbReference type="Rhea" id="RHEA:14633"/>
        <dbReference type="ChEBI" id="CHEBI:15377"/>
        <dbReference type="ChEBI" id="CHEBI:15378"/>
        <dbReference type="ChEBI" id="CHEBI:29101"/>
        <dbReference type="ChEBI" id="CHEBI:30616"/>
        <dbReference type="ChEBI" id="CHEBI:43474"/>
        <dbReference type="ChEBI" id="CHEBI:456216"/>
        <dbReference type="EC" id="7.2.2.3"/>
    </reaction>
    <physiologicalReaction direction="left-to-right" evidence="21">
        <dbReference type="Rhea" id="RHEA:14634"/>
    </physiologicalReaction>
</comment>
<evidence type="ECO:0000256" key="12">
    <source>
        <dbReference type="ARBA" id="ARBA00022967"/>
    </source>
</evidence>
<dbReference type="SUPFAM" id="SSF81665">
    <property type="entry name" value="Calcium ATPase, transmembrane domain M"/>
    <property type="match status" value="1"/>
</dbReference>
<feature type="transmembrane region" description="Helical" evidence="22">
    <location>
        <begin position="913"/>
        <end position="933"/>
    </location>
</feature>
<feature type="transmembrane region" description="Helical" evidence="22">
    <location>
        <begin position="871"/>
        <end position="892"/>
    </location>
</feature>
<dbReference type="InterPro" id="IPR059000">
    <property type="entry name" value="ATPase_P-type_domA"/>
</dbReference>
<dbReference type="InterPro" id="IPR023214">
    <property type="entry name" value="HAD_sf"/>
</dbReference>
<evidence type="ECO:0000256" key="19">
    <source>
        <dbReference type="ARBA" id="ARBA00035029"/>
    </source>
</evidence>
<feature type="transmembrane region" description="Helical" evidence="22">
    <location>
        <begin position="255"/>
        <end position="276"/>
    </location>
</feature>
<comment type="caution">
    <text evidence="24">The sequence shown here is derived from an EMBL/GenBank/DDBJ whole genome shotgun (WGS) entry which is preliminary data.</text>
</comment>
<dbReference type="Gene3D" id="1.20.1110.10">
    <property type="entry name" value="Calcium-transporting ATPase, transmembrane domain"/>
    <property type="match status" value="1"/>
</dbReference>
<dbReference type="Proteomes" id="UP000188320">
    <property type="component" value="Unassembled WGS sequence"/>
</dbReference>
<keyword evidence="15" id="KW-0406">Ion transport</keyword>
<evidence type="ECO:0000256" key="5">
    <source>
        <dbReference type="ARBA" id="ARBA00022538"/>
    </source>
</evidence>
<dbReference type="NCBIfam" id="TIGR01523">
    <property type="entry name" value="ATPase-IID_K-Na"/>
    <property type="match status" value="1"/>
</dbReference>
<dbReference type="SFLD" id="SFLDF00027">
    <property type="entry name" value="p-type_atpase"/>
    <property type="match status" value="1"/>
</dbReference>
<sequence>MDLKLKIEESVDDGPLHIITVKEAELRLNTNIQTGLSDEEVAKRSELYGKNALKGEGGVNPFIILLRQFANILVFVLLAAGILSFVVKDWPEGAVIFLTMFLNAGIGFFQEYKAEKTVEALRKMTSPASKVLRNGVFIQLETSELVPGDIVEFQSGDVVGADCRLFDVFNLETDEALLTGEALPVAKIDDVLSDPDEPLGDRINLAFSSTLVTKGRGKGIVYATGMKSELGKIADKLLETKGTGKTKLNKSLDRMALILLCVAIILIIVVFAVNKFKITPNALLYGVSLAIAVIPEGLIAVVTLAMAIGVRNMSKQQALVRKLNALEVLGSVTDICSDKTGTLTQSKMVLVRGWVPDEGIYKVSGLGFEPIGEVRNILDTHGEDEKPKRKSVLVTQVNMSDQFKLMATCSSLCNMAKISRSEENGEWVGVGDPTEIALQVFATKLGMGKEQLNSKGEGKYTELCEFAFDSGVKRMTVITQLNDGNKFAFMKGATEKVAEACTHIMRGNAIVPIESQELVQYVSPQIEAMASDGLRVISLAYRIVDDNETTKPNNEWARESFELNMVYLGLVGIYDPPRPESRISIQQCYSAGINVRMLTGDHPSTAAAIAKQVGIIPDDEVIQYFEKNNLPKIESLVMTATEFDALTPEQIDALPQLPNVIARCTPDTKVKLIEALHRRKAVVAMTGDGVNDSPSLKFADVGIAMGITGSDVAKQAADIILTDDNFATIVKAVAEGRRMFTNIRKFVTELIGSNISELVCLTVGMVFIDDSGSTVFPMSSVAILVNNILTGTPPAMSLGLEKAPKDNMKTPPRDMNDSLFTYEVICDILINGAVLGGLSITTFWLTLDVFGDGTLGVDCNLDYSESCSLVFRARGVTFAVLTMSILIFSYSCRDTRRQTLSIEKIRTLFENKALAFSFLFGAAITFIALYVPGVNKGVFKQSGITWEWGLVFACFALFLAFDAVYKWVKCKKFRPLHKVTPRHIELRNFAKAMGSNSSNK</sequence>
<dbReference type="EC" id="7.2.2.3" evidence="19"/>
<keyword evidence="12" id="KW-1278">Translocase</keyword>
<dbReference type="GO" id="GO:0046872">
    <property type="term" value="F:metal ion binding"/>
    <property type="evidence" value="ECO:0007669"/>
    <property type="project" value="UniProtKB-KW"/>
</dbReference>
<evidence type="ECO:0000256" key="16">
    <source>
        <dbReference type="ARBA" id="ARBA00023136"/>
    </source>
</evidence>
<dbReference type="Gene3D" id="2.70.150.10">
    <property type="entry name" value="Calcium-transporting ATPase, cytoplasmic transduction domain A"/>
    <property type="match status" value="1"/>
</dbReference>
<dbReference type="PANTHER" id="PTHR42861">
    <property type="entry name" value="CALCIUM-TRANSPORTING ATPASE"/>
    <property type="match status" value="1"/>
</dbReference>
<keyword evidence="7" id="KW-0479">Metal-binding</keyword>
<reference evidence="25" key="1">
    <citation type="submission" date="2017-01" db="EMBL/GenBank/DDBJ databases">
        <authorList>
            <person name="Wang Y."/>
            <person name="White M."/>
            <person name="Kvist S."/>
            <person name="Moncalvo J.-M."/>
        </authorList>
    </citation>
    <scope>NUCLEOTIDE SEQUENCE [LARGE SCALE GENOMIC DNA]</scope>
    <source>
        <strain evidence="25">COL-18-3</strain>
    </source>
</reference>
<keyword evidence="5" id="KW-0633">Potassium transport</keyword>
<accession>A0A1R1PTT7</accession>
<dbReference type="SFLD" id="SFLDS00003">
    <property type="entry name" value="Haloacid_Dehalogenase"/>
    <property type="match status" value="1"/>
</dbReference>
<dbReference type="AlphaFoldDB" id="A0A1R1PTT7"/>
<evidence type="ECO:0000256" key="1">
    <source>
        <dbReference type="ARBA" id="ARBA00001946"/>
    </source>
</evidence>
<evidence type="ECO:0000256" key="14">
    <source>
        <dbReference type="ARBA" id="ARBA00023053"/>
    </source>
</evidence>
<dbReference type="FunFam" id="3.40.50.1000:FF:000047">
    <property type="entry name" value="Sodium P-type ATPase"/>
    <property type="match status" value="1"/>
</dbReference>
<keyword evidence="17" id="KW-0739">Sodium transport</keyword>
<dbReference type="GO" id="GO:0005524">
    <property type="term" value="F:ATP binding"/>
    <property type="evidence" value="ECO:0007669"/>
    <property type="project" value="UniProtKB-KW"/>
</dbReference>
<evidence type="ECO:0000256" key="6">
    <source>
        <dbReference type="ARBA" id="ARBA00022692"/>
    </source>
</evidence>
<comment type="subcellular location">
    <subcellularLocation>
        <location evidence="2">Cell membrane</location>
        <topology evidence="2">Multi-pass membrane protein</topology>
    </subcellularLocation>
</comment>
<keyword evidence="13 22" id="KW-1133">Transmembrane helix</keyword>
<dbReference type="SFLD" id="SFLDG00002">
    <property type="entry name" value="C1.7:_P-type_atpase_like"/>
    <property type="match status" value="1"/>
</dbReference>
<keyword evidence="14" id="KW-0915">Sodium</keyword>
<dbReference type="InterPro" id="IPR036412">
    <property type="entry name" value="HAD-like_sf"/>
</dbReference>
<evidence type="ECO:0000313" key="24">
    <source>
        <dbReference type="EMBL" id="OMH84339.1"/>
    </source>
</evidence>
<evidence type="ECO:0000256" key="2">
    <source>
        <dbReference type="ARBA" id="ARBA00004651"/>
    </source>
</evidence>
<dbReference type="GO" id="GO:0016887">
    <property type="term" value="F:ATP hydrolysis activity"/>
    <property type="evidence" value="ECO:0007669"/>
    <property type="project" value="InterPro"/>
</dbReference>
<dbReference type="Pfam" id="PF13246">
    <property type="entry name" value="Cation_ATPase"/>
    <property type="match status" value="1"/>
</dbReference>
<dbReference type="InterPro" id="IPR023299">
    <property type="entry name" value="ATPase_P-typ_cyto_dom_N"/>
</dbReference>
<evidence type="ECO:0000256" key="22">
    <source>
        <dbReference type="SAM" id="Phobius"/>
    </source>
</evidence>
<keyword evidence="8" id="KW-0547">Nucleotide-binding</keyword>
<keyword evidence="25" id="KW-1185">Reference proteome</keyword>
<evidence type="ECO:0000256" key="8">
    <source>
        <dbReference type="ARBA" id="ARBA00022741"/>
    </source>
</evidence>
<evidence type="ECO:0000256" key="21">
    <source>
        <dbReference type="ARBA" id="ARBA00049499"/>
    </source>
</evidence>
<dbReference type="SUPFAM" id="SSF56784">
    <property type="entry name" value="HAD-like"/>
    <property type="match status" value="1"/>
</dbReference>
<keyword evidence="11" id="KW-0630">Potassium</keyword>
<feature type="domain" description="Cation-transporting P-type ATPase N-terminal" evidence="23">
    <location>
        <begin position="15"/>
        <end position="89"/>
    </location>
</feature>
<feature type="transmembrane region" description="Helical" evidence="22">
    <location>
        <begin position="945"/>
        <end position="968"/>
    </location>
</feature>
<evidence type="ECO:0000256" key="4">
    <source>
        <dbReference type="ARBA" id="ARBA00022475"/>
    </source>
</evidence>
<evidence type="ECO:0000256" key="20">
    <source>
        <dbReference type="ARBA" id="ARBA00048599"/>
    </source>
</evidence>
<dbReference type="InterPro" id="IPR001757">
    <property type="entry name" value="P_typ_ATPase"/>
</dbReference>
<keyword evidence="3" id="KW-0813">Transport</keyword>
<dbReference type="NCBIfam" id="TIGR01494">
    <property type="entry name" value="ATPase_P-type"/>
    <property type="match status" value="2"/>
</dbReference>
<feature type="transmembrane region" description="Helical" evidence="22">
    <location>
        <begin position="93"/>
        <end position="112"/>
    </location>
</feature>
<evidence type="ECO:0000259" key="23">
    <source>
        <dbReference type="SMART" id="SM00831"/>
    </source>
</evidence>
<dbReference type="InterPro" id="IPR018303">
    <property type="entry name" value="ATPase_P-typ_P_site"/>
</dbReference>
<comment type="cofactor">
    <cofactor evidence="1">
        <name>Mg(2+)</name>
        <dbReference type="ChEBI" id="CHEBI:18420"/>
    </cofactor>
</comment>
<dbReference type="Pfam" id="PF00122">
    <property type="entry name" value="E1-E2_ATPase"/>
    <property type="match status" value="1"/>
</dbReference>
<comment type="similarity">
    <text evidence="18">Belongs to the cation transport ATPase (P-type) (TC 3.A.3) family. Type IID subfamily.</text>
</comment>
<evidence type="ECO:0000256" key="15">
    <source>
        <dbReference type="ARBA" id="ARBA00023065"/>
    </source>
</evidence>
<evidence type="ECO:0000256" key="18">
    <source>
        <dbReference type="ARBA" id="ARBA00035017"/>
    </source>
</evidence>
<dbReference type="InterPro" id="IPR044492">
    <property type="entry name" value="P_typ_ATPase_HD_dom"/>
</dbReference>
<feature type="transmembrane region" description="Helical" evidence="22">
    <location>
        <begin position="746"/>
        <end position="768"/>
    </location>
</feature>
<dbReference type="SUPFAM" id="SSF81660">
    <property type="entry name" value="Metal cation-transporting ATPase, ATP-binding domain N"/>
    <property type="match status" value="1"/>
</dbReference>
<evidence type="ECO:0000256" key="10">
    <source>
        <dbReference type="ARBA" id="ARBA00022842"/>
    </source>
</evidence>
<dbReference type="PROSITE" id="PS00154">
    <property type="entry name" value="ATPASE_E1_E2"/>
    <property type="match status" value="1"/>
</dbReference>
<dbReference type="SUPFAM" id="SSF81653">
    <property type="entry name" value="Calcium ATPase, transduction domain A"/>
    <property type="match status" value="1"/>
</dbReference>
<dbReference type="InterPro" id="IPR008250">
    <property type="entry name" value="ATPase_P-typ_transduc_dom_A_sf"/>
</dbReference>
<name>A0A1R1PTT7_ZANCU</name>
<dbReference type="Pfam" id="PF00690">
    <property type="entry name" value="Cation_ATPase_N"/>
    <property type="match status" value="1"/>
</dbReference>
<dbReference type="SMART" id="SM00831">
    <property type="entry name" value="Cation_ATPase_N"/>
    <property type="match status" value="1"/>
</dbReference>
<dbReference type="OrthoDB" id="116380at2759"/>
<dbReference type="Gene3D" id="3.40.50.1000">
    <property type="entry name" value="HAD superfamily/HAD-like"/>
    <property type="match status" value="1"/>
</dbReference>
<dbReference type="InterPro" id="IPR006414">
    <property type="entry name" value="P-type_ATPase_IID"/>
</dbReference>
<dbReference type="GO" id="GO:0006813">
    <property type="term" value="P:potassium ion transport"/>
    <property type="evidence" value="ECO:0007669"/>
    <property type="project" value="UniProtKB-KW"/>
</dbReference>
<keyword evidence="10" id="KW-0460">Magnesium</keyword>
<evidence type="ECO:0000256" key="3">
    <source>
        <dbReference type="ARBA" id="ARBA00022448"/>
    </source>
</evidence>
<evidence type="ECO:0000256" key="11">
    <source>
        <dbReference type="ARBA" id="ARBA00022958"/>
    </source>
</evidence>
<proteinExistence type="inferred from homology"/>
<dbReference type="EMBL" id="LSSK01000210">
    <property type="protein sequence ID" value="OMH84339.1"/>
    <property type="molecule type" value="Genomic_DNA"/>
</dbReference>
<gene>
    <name evidence="24" type="ORF">AX774_g2139</name>
</gene>
<dbReference type="GO" id="GO:0008554">
    <property type="term" value="F:P-type sodium transporter activity"/>
    <property type="evidence" value="ECO:0007669"/>
    <property type="project" value="UniProtKB-EC"/>
</dbReference>
<evidence type="ECO:0000256" key="13">
    <source>
        <dbReference type="ARBA" id="ARBA00022989"/>
    </source>
</evidence>
<keyword evidence="4" id="KW-1003">Cell membrane</keyword>
<dbReference type="Pfam" id="PF00689">
    <property type="entry name" value="Cation_ATPase_C"/>
    <property type="match status" value="1"/>
</dbReference>
<evidence type="ECO:0000313" key="25">
    <source>
        <dbReference type="Proteomes" id="UP000188320"/>
    </source>
</evidence>
<feature type="transmembrane region" description="Helical" evidence="22">
    <location>
        <begin position="282"/>
        <end position="308"/>
    </location>
</feature>
<feature type="transmembrane region" description="Helical" evidence="22">
    <location>
        <begin position="69"/>
        <end position="87"/>
    </location>
</feature>
<keyword evidence="6 22" id="KW-0812">Transmembrane</keyword>
<comment type="catalytic activity">
    <reaction evidence="20">
        <text>K(+)(in) + ATP + H2O = K(+)(out) + ADP + phosphate + H(+)</text>
        <dbReference type="Rhea" id="RHEA:75815"/>
        <dbReference type="ChEBI" id="CHEBI:15377"/>
        <dbReference type="ChEBI" id="CHEBI:15378"/>
        <dbReference type="ChEBI" id="CHEBI:29103"/>
        <dbReference type="ChEBI" id="CHEBI:30616"/>
        <dbReference type="ChEBI" id="CHEBI:43474"/>
        <dbReference type="ChEBI" id="CHEBI:456216"/>
    </reaction>
</comment>
<evidence type="ECO:0000256" key="9">
    <source>
        <dbReference type="ARBA" id="ARBA00022840"/>
    </source>
</evidence>
<dbReference type="Gene3D" id="3.40.1110.10">
    <property type="entry name" value="Calcium-transporting ATPase, cytoplasmic domain N"/>
    <property type="match status" value="1"/>
</dbReference>
<protein>
    <recommendedName>
        <fullName evidence="19">P-type Na(+) transporter</fullName>
        <ecNumber evidence="19">7.2.2.3</ecNumber>
    </recommendedName>
</protein>